<reference evidence="2 3" key="1">
    <citation type="submission" date="2010-05" db="EMBL/GenBank/DDBJ databases">
        <title>Complete sequence of Thermoanaerobacter mathranii subsp. mathranii mathranii str. A3.</title>
        <authorList>
            <consortium name="US DOE Joint Genome Institute"/>
            <person name="Lucas S."/>
            <person name="Copeland A."/>
            <person name="Lapidus A."/>
            <person name="Cheng J.-F."/>
            <person name="Bruce D."/>
            <person name="Goodwin L."/>
            <person name="Pitluck S."/>
            <person name="Held B."/>
            <person name="Detter J.C."/>
            <person name="Han C."/>
            <person name="Tapia R."/>
            <person name="Land M."/>
            <person name="Hauser L."/>
            <person name="Kyrpides N."/>
            <person name="Mikhailova N."/>
            <person name="Zhou J."/>
            <person name="Hemme C."/>
            <person name="Woyke T."/>
        </authorList>
    </citation>
    <scope>NUCLEOTIDE SEQUENCE [LARGE SCALE GENOMIC DNA]</scope>
    <source>
        <strain evidence="2 3">A3</strain>
    </source>
</reference>
<gene>
    <name evidence="2" type="ordered locus">Tmath_0839</name>
</gene>
<proteinExistence type="predicted"/>
<keyword evidence="1" id="KW-1133">Transmembrane helix</keyword>
<feature type="transmembrane region" description="Helical" evidence="1">
    <location>
        <begin position="98"/>
        <end position="121"/>
    </location>
</feature>
<feature type="transmembrane region" description="Helical" evidence="1">
    <location>
        <begin position="133"/>
        <end position="153"/>
    </location>
</feature>
<keyword evidence="3" id="KW-1185">Reference proteome</keyword>
<accession>A0ABN3Z374</accession>
<feature type="transmembrane region" description="Helical" evidence="1">
    <location>
        <begin position="16"/>
        <end position="34"/>
    </location>
</feature>
<evidence type="ECO:0000256" key="1">
    <source>
        <dbReference type="SAM" id="Phobius"/>
    </source>
</evidence>
<dbReference type="RefSeq" id="WP_013150099.1">
    <property type="nucleotide sequence ID" value="NC_014209.1"/>
</dbReference>
<feature type="transmembrane region" description="Helical" evidence="1">
    <location>
        <begin position="165"/>
        <end position="186"/>
    </location>
</feature>
<sequence>MWFYKMLFSIGRKKRIIVYLMVLFFNIQISILASEQIELINSLYIKNIYTPFSRLIYFALYYVPLFLISISDEDILNHSLILTRLKSIDMWWKEKVKLLLMDTMLYVIFLELPIIIMAVIHIGVTQIVGVKNIAFMVGDFIIKYIIFFIIGISHVISSFISKKQYIGFLVGYFIGGFDYILTLFHLDGYAMTTTGMLVEFIVSFDLPTGNFLFLSSVYSGYLVFLSLFLLFISKEILRKMDLQRGDLK</sequence>
<evidence type="ECO:0000313" key="2">
    <source>
        <dbReference type="EMBL" id="ADH60576.1"/>
    </source>
</evidence>
<organism evidence="2 3">
    <name type="scientific">Thermoanaerobacter mathranii subsp. mathranii (strain DSM 11426 / CCUG 53645 / CIP 108742 / A3)</name>
    <dbReference type="NCBI Taxonomy" id="583358"/>
    <lineage>
        <taxon>Bacteria</taxon>
        <taxon>Bacillati</taxon>
        <taxon>Bacillota</taxon>
        <taxon>Clostridia</taxon>
        <taxon>Thermoanaerobacterales</taxon>
        <taxon>Thermoanaerobacteraceae</taxon>
        <taxon>Thermoanaerobacter</taxon>
    </lineage>
</organism>
<dbReference type="Proteomes" id="UP000002064">
    <property type="component" value="Chromosome"/>
</dbReference>
<keyword evidence="1" id="KW-0812">Transmembrane</keyword>
<protein>
    <submittedName>
        <fullName evidence="2">Uncharacterized protein</fullName>
    </submittedName>
</protein>
<keyword evidence="1" id="KW-0472">Membrane</keyword>
<evidence type="ECO:0000313" key="3">
    <source>
        <dbReference type="Proteomes" id="UP000002064"/>
    </source>
</evidence>
<feature type="transmembrane region" description="Helical" evidence="1">
    <location>
        <begin position="54"/>
        <end position="77"/>
    </location>
</feature>
<dbReference type="EMBL" id="CP002032">
    <property type="protein sequence ID" value="ADH60576.1"/>
    <property type="molecule type" value="Genomic_DNA"/>
</dbReference>
<name>A0ABN3Z374_THEM3</name>
<feature type="transmembrane region" description="Helical" evidence="1">
    <location>
        <begin position="211"/>
        <end position="232"/>
    </location>
</feature>